<feature type="transmembrane region" description="Helical" evidence="2">
    <location>
        <begin position="276"/>
        <end position="299"/>
    </location>
</feature>
<evidence type="ECO:0000256" key="3">
    <source>
        <dbReference type="SAM" id="SignalP"/>
    </source>
</evidence>
<keyword evidence="2" id="KW-0812">Transmembrane</keyword>
<keyword evidence="5" id="KW-1185">Reference proteome</keyword>
<feature type="chain" id="PRO_5044631785" evidence="3">
    <location>
        <begin position="19"/>
        <end position="371"/>
    </location>
</feature>
<evidence type="ECO:0000256" key="1">
    <source>
        <dbReference type="SAM" id="MobiDB-lite"/>
    </source>
</evidence>
<evidence type="ECO:0000313" key="4">
    <source>
        <dbReference type="EMBL" id="KAF1812190.1"/>
    </source>
</evidence>
<dbReference type="GO" id="GO:0042546">
    <property type="term" value="P:cell wall biogenesis"/>
    <property type="evidence" value="ECO:0007669"/>
    <property type="project" value="InterPro"/>
</dbReference>
<organism evidence="4">
    <name type="scientific">Eremomyces bilateralis CBS 781.70</name>
    <dbReference type="NCBI Taxonomy" id="1392243"/>
    <lineage>
        <taxon>Eukaryota</taxon>
        <taxon>Fungi</taxon>
        <taxon>Dikarya</taxon>
        <taxon>Ascomycota</taxon>
        <taxon>Pezizomycotina</taxon>
        <taxon>Dothideomycetes</taxon>
        <taxon>Dothideomycetes incertae sedis</taxon>
        <taxon>Eremomycetales</taxon>
        <taxon>Eremomycetaceae</taxon>
        <taxon>Eremomyces</taxon>
    </lineage>
</organism>
<accession>A0A6G1G2P3</accession>
<dbReference type="RefSeq" id="XP_033533821.1">
    <property type="nucleotide sequence ID" value="XM_033681279.1"/>
</dbReference>
<dbReference type="GeneID" id="54421849"/>
<name>A0A6G1G2P3_9PEZI</name>
<feature type="compositionally biased region" description="Basic and acidic residues" evidence="1">
    <location>
        <begin position="238"/>
        <end position="247"/>
    </location>
</feature>
<dbReference type="PANTHER" id="PTHR28154:SF1">
    <property type="entry name" value="CELL WALL SYNTHESIS PROTEIN KNH1-RELATED"/>
    <property type="match status" value="1"/>
</dbReference>
<protein>
    <submittedName>
        <fullName evidence="4 6">Uncharacterized protein</fullName>
    </submittedName>
</protein>
<keyword evidence="3" id="KW-0732">Signal</keyword>
<dbReference type="PANTHER" id="PTHR28154">
    <property type="entry name" value="CELL WALL SYNTHESIS PROTEIN KNH1-RELATED"/>
    <property type="match status" value="1"/>
</dbReference>
<proteinExistence type="predicted"/>
<dbReference type="EMBL" id="ML975158">
    <property type="protein sequence ID" value="KAF1812190.1"/>
    <property type="molecule type" value="Genomic_DNA"/>
</dbReference>
<dbReference type="GO" id="GO:0005576">
    <property type="term" value="C:extracellular region"/>
    <property type="evidence" value="ECO:0007669"/>
    <property type="project" value="TreeGrafter"/>
</dbReference>
<reference evidence="6" key="3">
    <citation type="submission" date="2025-04" db="UniProtKB">
        <authorList>
            <consortium name="RefSeq"/>
        </authorList>
    </citation>
    <scope>IDENTIFICATION</scope>
    <source>
        <strain evidence="6">CBS 781.70</strain>
    </source>
</reference>
<evidence type="ECO:0000256" key="2">
    <source>
        <dbReference type="SAM" id="Phobius"/>
    </source>
</evidence>
<keyword evidence="2" id="KW-0472">Membrane</keyword>
<dbReference type="OrthoDB" id="2432613at2759"/>
<dbReference type="Proteomes" id="UP000504638">
    <property type="component" value="Unplaced"/>
</dbReference>
<dbReference type="GO" id="GO:0031505">
    <property type="term" value="P:fungal-type cell wall organization"/>
    <property type="evidence" value="ECO:0007669"/>
    <property type="project" value="TreeGrafter"/>
</dbReference>
<dbReference type="GO" id="GO:0006078">
    <property type="term" value="P:(1-&gt;6)-beta-D-glucan biosynthetic process"/>
    <property type="evidence" value="ECO:0007669"/>
    <property type="project" value="InterPro"/>
</dbReference>
<dbReference type="InterPro" id="IPR045328">
    <property type="entry name" value="Kre9/Knh1"/>
</dbReference>
<reference evidence="6" key="2">
    <citation type="submission" date="2020-04" db="EMBL/GenBank/DDBJ databases">
        <authorList>
            <consortium name="NCBI Genome Project"/>
        </authorList>
    </citation>
    <scope>NUCLEOTIDE SEQUENCE</scope>
    <source>
        <strain evidence="6">CBS 781.70</strain>
    </source>
</reference>
<gene>
    <name evidence="4 6" type="ORF">P152DRAFT_473912</name>
</gene>
<feature type="region of interest" description="Disordered" evidence="1">
    <location>
        <begin position="305"/>
        <end position="371"/>
    </location>
</feature>
<evidence type="ECO:0000313" key="5">
    <source>
        <dbReference type="Proteomes" id="UP000504638"/>
    </source>
</evidence>
<feature type="signal peptide" evidence="3">
    <location>
        <begin position="1"/>
        <end position="18"/>
    </location>
</feature>
<keyword evidence="2" id="KW-1133">Transmembrane helix</keyword>
<dbReference type="AlphaFoldDB" id="A0A6G1G2P3"/>
<sequence length="371" mass="39395">MRSQLLLIAAILHPFVDANVRFSQELTGKSVPCMEKLRVKWGDDGHSPTIEELLTYTLDLYAGGNDQSHYRSIAGLVSNGRFSSNGEVAMEVEVIIPRNVGVASFSAPFFLCMNATRPGSGYTLRFSDRFLVGGATGQLDIPVGEYEMEGYGTRGPEPFNSWDWDKTSLAAGTVTNTVTKIETKSASSLQGESTTSPSSGPPPSSSQTVDNTAPPLSGAPFLPPADVVDGATPPQESEEPRPTHTRTESSGSPPAVTREIYYSADSSPPPLSTTQIAGIAGGVGGGGLLVFGATLLLLLRRKRPETPDEVPPVTSPVMMTEYKPGTENPAGIHRSSRNLGPSMMKPVPVAPGDVPELENQPTRPLHVVELP</sequence>
<feature type="region of interest" description="Disordered" evidence="1">
    <location>
        <begin position="184"/>
        <end position="255"/>
    </location>
</feature>
<reference evidence="4 6" key="1">
    <citation type="submission" date="2020-01" db="EMBL/GenBank/DDBJ databases">
        <authorList>
            <consortium name="DOE Joint Genome Institute"/>
            <person name="Haridas S."/>
            <person name="Albert R."/>
            <person name="Binder M."/>
            <person name="Bloem J."/>
            <person name="Labutti K."/>
            <person name="Salamov A."/>
            <person name="Andreopoulos B."/>
            <person name="Baker S.E."/>
            <person name="Barry K."/>
            <person name="Bills G."/>
            <person name="Bluhm B.H."/>
            <person name="Cannon C."/>
            <person name="Castanera R."/>
            <person name="Culley D.E."/>
            <person name="Daum C."/>
            <person name="Ezra D."/>
            <person name="Gonzalez J.B."/>
            <person name="Henrissat B."/>
            <person name="Kuo A."/>
            <person name="Liang C."/>
            <person name="Lipzen A."/>
            <person name="Lutzoni F."/>
            <person name="Magnuson J."/>
            <person name="Mondo S."/>
            <person name="Nolan M."/>
            <person name="Ohm R."/>
            <person name="Pangilinan J."/>
            <person name="Park H.-J."/>
            <person name="Ramirez L."/>
            <person name="Alfaro M."/>
            <person name="Sun H."/>
            <person name="Tritt A."/>
            <person name="Yoshinaga Y."/>
            <person name="Zwiers L.-H."/>
            <person name="Turgeon B.G."/>
            <person name="Goodwin S.B."/>
            <person name="Spatafora J.W."/>
            <person name="Crous P.W."/>
            <person name="Grigoriev I.V."/>
        </authorList>
    </citation>
    <scope>NUCLEOTIDE SEQUENCE</scope>
    <source>
        <strain evidence="4 6">CBS 781.70</strain>
    </source>
</reference>
<evidence type="ECO:0000313" key="6">
    <source>
        <dbReference type="RefSeq" id="XP_033533821.1"/>
    </source>
</evidence>